<evidence type="ECO:0000313" key="2">
    <source>
        <dbReference type="Proteomes" id="UP000366065"/>
    </source>
</evidence>
<dbReference type="Proteomes" id="UP000366065">
    <property type="component" value="Unassembled WGS sequence"/>
</dbReference>
<protein>
    <submittedName>
        <fullName evidence="1">Uncharacterized protein</fullName>
    </submittedName>
</protein>
<evidence type="ECO:0000313" key="1">
    <source>
        <dbReference type="EMBL" id="VVE12367.1"/>
    </source>
</evidence>
<accession>A0ABY6W0S6</accession>
<sequence length="159" mass="18274">MYSDDEIEIARKNAQIEDQNLRASFDAADRAYSQSYNETLRDEIEDLQREVERLQGLLNSPMHVIAQKHMRFGAHFKADRKLLSSWIVSQKAFKEIAMEYAARLGIDREEVIRSGMDAREVILLGQSKFQNNIQPNTLAEDYAEALLADFYAERDKGSA</sequence>
<organism evidence="1 2">
    <name type="scientific">Pandoraea capi</name>
    <dbReference type="NCBI Taxonomy" id="2508286"/>
    <lineage>
        <taxon>Bacteria</taxon>
        <taxon>Pseudomonadati</taxon>
        <taxon>Pseudomonadota</taxon>
        <taxon>Betaproteobacteria</taxon>
        <taxon>Burkholderiales</taxon>
        <taxon>Burkholderiaceae</taxon>
        <taxon>Pandoraea</taxon>
    </lineage>
</organism>
<reference evidence="1 2" key="1">
    <citation type="submission" date="2019-08" db="EMBL/GenBank/DDBJ databases">
        <authorList>
            <person name="Peeters C."/>
        </authorList>
    </citation>
    <scope>NUCLEOTIDE SEQUENCE [LARGE SCALE GENOMIC DNA]</scope>
    <source>
        <strain evidence="1 2">LMG 20602</strain>
    </source>
</reference>
<keyword evidence="2" id="KW-1185">Reference proteome</keyword>
<dbReference type="EMBL" id="CABPRV010000005">
    <property type="protein sequence ID" value="VVE12367.1"/>
    <property type="molecule type" value="Genomic_DNA"/>
</dbReference>
<proteinExistence type="predicted"/>
<comment type="caution">
    <text evidence="1">The sequence shown here is derived from an EMBL/GenBank/DDBJ whole genome shotgun (WGS) entry which is preliminary data.</text>
</comment>
<dbReference type="RefSeq" id="WP_150721628.1">
    <property type="nucleotide sequence ID" value="NZ_CABPRV010000005.1"/>
</dbReference>
<name>A0ABY6W0S6_9BURK</name>
<gene>
    <name evidence="1" type="ORF">PCA20602_02700</name>
</gene>